<organism evidence="3 4">
    <name type="scientific">Sporothrix curviconia</name>
    <dbReference type="NCBI Taxonomy" id="1260050"/>
    <lineage>
        <taxon>Eukaryota</taxon>
        <taxon>Fungi</taxon>
        <taxon>Dikarya</taxon>
        <taxon>Ascomycota</taxon>
        <taxon>Pezizomycotina</taxon>
        <taxon>Sordariomycetes</taxon>
        <taxon>Sordariomycetidae</taxon>
        <taxon>Ophiostomatales</taxon>
        <taxon>Ophiostomataceae</taxon>
        <taxon>Sporothrix</taxon>
    </lineage>
</organism>
<accession>A0ABP0B4J3</accession>
<feature type="domain" description="DUF2264" evidence="1">
    <location>
        <begin position="14"/>
        <end position="406"/>
    </location>
</feature>
<evidence type="ECO:0000259" key="2">
    <source>
        <dbReference type="Pfam" id="PF20938"/>
    </source>
</evidence>
<evidence type="ECO:0000313" key="3">
    <source>
        <dbReference type="EMBL" id="CAK7214518.1"/>
    </source>
</evidence>
<name>A0ABP0B4J3_9PEZI</name>
<reference evidence="3 4" key="1">
    <citation type="submission" date="2024-01" db="EMBL/GenBank/DDBJ databases">
        <authorList>
            <person name="Allen C."/>
            <person name="Tagirdzhanova G."/>
        </authorList>
    </citation>
    <scope>NUCLEOTIDE SEQUENCE [LARGE SCALE GENOMIC DNA]</scope>
</reference>
<dbReference type="InterPro" id="IPR049349">
    <property type="entry name" value="DUF2264_N"/>
</dbReference>
<feature type="domain" description="DUF2264" evidence="2">
    <location>
        <begin position="421"/>
        <end position="674"/>
    </location>
</feature>
<dbReference type="Pfam" id="PF20938">
    <property type="entry name" value="DUF2264_C"/>
    <property type="match status" value="1"/>
</dbReference>
<dbReference type="InterPro" id="IPR049237">
    <property type="entry name" value="DUF2264_C"/>
</dbReference>
<dbReference type="Pfam" id="PF10022">
    <property type="entry name" value="DUF2264"/>
    <property type="match status" value="1"/>
</dbReference>
<dbReference type="InterPro" id="IPR016624">
    <property type="entry name" value="UCP014753"/>
</dbReference>
<dbReference type="PIRSF" id="PIRSF014753">
    <property type="entry name" value="UCP014753"/>
    <property type="match status" value="1"/>
</dbReference>
<evidence type="ECO:0000259" key="1">
    <source>
        <dbReference type="Pfam" id="PF10022"/>
    </source>
</evidence>
<sequence>MPPLAGFSDNPLRTRADVVRATLALLRPLQQSCFSAGGGRVRVPVATGAHFDETAAQLEGFARPLWAVGSLLEGAGGSEEKKASGSEEKDVLGPWIRGIAVGTDPAHAEYWGDIADMDQRMVESEIVAYALLSAPDHMFHGQTAQVQANVLAWLRHLGGKEMPPTNWLWFRVMANLALLKLGGEDTKEAVTEQMQDDLAKLDSFYLHDGWSSDGSWLSAEQQAAEDKEFLLKGRRDTNVGRQVDYYSGSFAIQFSQLLFCRYGGEAVDSKRVERYRDMARQFGASFWRYFDAEGAAIPFGRSLTYRFACAGFFAALAVANVEDMPAPLHTPGAIKGFLLRHLRWWAAHSADMFSVDGTLTIGWEYPNMYMAEDYNSPQSVYWCLKTLIAVALREDDAFWAAEEEPYPDLKGGNPRKGIALASAPQQILCNHPAGQHHFMLSPGQFVAWPLKAAHAKYCKFAYSSAFPFSVPTGPLIQQLVPDNTLALSRDGRETWAVKWRCDPVTFQTIQVAPSTNATAVTAATVRWYPWADRGVQIDTTLVPPTDAWPDWHVRVHRVRVNKAIPMLHTVEGGFAGPGRRSSDGSNIGLLPTASTRLVLGETEEVLSNDDNDSSSVVILSHAGALGVAIDKPVLRSPDSGAAASVTARCAALKPDSNTSLAFQRSLLPAAYHDVLSSSGSSSISNDWQRAGSIAAGTELVLATKVFAVKASGGKEKTDITGRWTNQPRVVFGEQEAAVEATAGACIVLPAC</sequence>
<proteinExistence type="predicted"/>
<dbReference type="PANTHER" id="PTHR35339:SF2">
    <property type="entry name" value="DUF2264 DOMAIN-CONTAINING PROTEIN-RELATED"/>
    <property type="match status" value="1"/>
</dbReference>
<protein>
    <submittedName>
        <fullName evidence="3">Uncharacterized protein</fullName>
    </submittedName>
</protein>
<gene>
    <name evidence="3" type="ORF">SCUCBS95973_002174</name>
</gene>
<comment type="caution">
    <text evidence="3">The sequence shown here is derived from an EMBL/GenBank/DDBJ whole genome shotgun (WGS) entry which is preliminary data.</text>
</comment>
<keyword evidence="4" id="KW-1185">Reference proteome</keyword>
<dbReference type="PANTHER" id="PTHR35339">
    <property type="entry name" value="LINALOOL DEHYDRATASE_ISOMERASE DOMAIN-CONTAINING PROTEIN"/>
    <property type="match status" value="1"/>
</dbReference>
<dbReference type="Proteomes" id="UP001642405">
    <property type="component" value="Unassembled WGS sequence"/>
</dbReference>
<dbReference type="EMBL" id="CAWUHB010000008">
    <property type="protein sequence ID" value="CAK7214518.1"/>
    <property type="molecule type" value="Genomic_DNA"/>
</dbReference>
<evidence type="ECO:0000313" key="4">
    <source>
        <dbReference type="Proteomes" id="UP001642405"/>
    </source>
</evidence>